<organism evidence="3 4">
    <name type="scientific">Clostridium aminobutyricum</name>
    <dbReference type="NCBI Taxonomy" id="33953"/>
    <lineage>
        <taxon>Bacteria</taxon>
        <taxon>Bacillati</taxon>
        <taxon>Bacillota</taxon>
        <taxon>Clostridia</taxon>
        <taxon>Eubacteriales</taxon>
        <taxon>Clostridiaceae</taxon>
        <taxon>Clostridium</taxon>
    </lineage>
</organism>
<keyword evidence="4" id="KW-1185">Reference proteome</keyword>
<dbReference type="Pfam" id="PF00403">
    <property type="entry name" value="HMA"/>
    <property type="match status" value="1"/>
</dbReference>
<dbReference type="Gene3D" id="3.30.70.100">
    <property type="match status" value="1"/>
</dbReference>
<dbReference type="SUPFAM" id="SSF55008">
    <property type="entry name" value="HMA, heavy metal-associated domain"/>
    <property type="match status" value="1"/>
</dbReference>
<dbReference type="InterPro" id="IPR017969">
    <property type="entry name" value="Heavy-metal-associated_CS"/>
</dbReference>
<reference evidence="3" key="1">
    <citation type="submission" date="2021-02" db="EMBL/GenBank/DDBJ databases">
        <title>Abyssanaerobacter marinus gen.nov., sp., nov, anaerobic bacterium isolated from the Onnuri vent field of Indian Ocean and suggestion of Mogibacteriaceae fam. nov., and proposal of reclassification of ambiguous this family's genus member.</title>
        <authorList>
            <person name="Kim Y.J."/>
            <person name="Yang J.-A."/>
        </authorList>
    </citation>
    <scope>NUCLEOTIDE SEQUENCE</scope>
    <source>
        <strain evidence="3">DSM 2634</strain>
    </source>
</reference>
<dbReference type="InterPro" id="IPR006121">
    <property type="entry name" value="HMA_dom"/>
</dbReference>
<sequence>MKKKIFIEGMSCEHCVKHVKDALSEVVGVEGVDVNLAGNYAIVETNDEVSDEQLKETIEEVDYSVTNIETL</sequence>
<dbReference type="InterPro" id="IPR036163">
    <property type="entry name" value="HMA_dom_sf"/>
</dbReference>
<keyword evidence="1" id="KW-0479">Metal-binding</keyword>
<feature type="domain" description="HMA" evidence="2">
    <location>
        <begin position="1"/>
        <end position="66"/>
    </location>
</feature>
<accession>A0A939D7G0</accession>
<dbReference type="PROSITE" id="PS01047">
    <property type="entry name" value="HMA_1"/>
    <property type="match status" value="1"/>
</dbReference>
<evidence type="ECO:0000313" key="4">
    <source>
        <dbReference type="Proteomes" id="UP000664545"/>
    </source>
</evidence>
<comment type="caution">
    <text evidence="3">The sequence shown here is derived from an EMBL/GenBank/DDBJ whole genome shotgun (WGS) entry which is preliminary data.</text>
</comment>
<dbReference type="GO" id="GO:0046872">
    <property type="term" value="F:metal ion binding"/>
    <property type="evidence" value="ECO:0007669"/>
    <property type="project" value="UniProtKB-KW"/>
</dbReference>
<proteinExistence type="predicted"/>
<dbReference type="AlphaFoldDB" id="A0A939D7G0"/>
<gene>
    <name evidence="3" type="ORF">JYB65_03875</name>
</gene>
<evidence type="ECO:0000256" key="1">
    <source>
        <dbReference type="ARBA" id="ARBA00022723"/>
    </source>
</evidence>
<dbReference type="RefSeq" id="WP_206581292.1">
    <property type="nucleotide sequence ID" value="NZ_JAFJZZ010000001.1"/>
</dbReference>
<dbReference type="EMBL" id="JAFJZZ010000001">
    <property type="protein sequence ID" value="MBN7772491.1"/>
    <property type="molecule type" value="Genomic_DNA"/>
</dbReference>
<name>A0A939D7G0_CLOAM</name>
<dbReference type="CDD" id="cd00371">
    <property type="entry name" value="HMA"/>
    <property type="match status" value="1"/>
</dbReference>
<protein>
    <submittedName>
        <fullName evidence="3">Heavy-metal-associated domain-containing protein</fullName>
    </submittedName>
</protein>
<dbReference type="Proteomes" id="UP000664545">
    <property type="component" value="Unassembled WGS sequence"/>
</dbReference>
<evidence type="ECO:0000259" key="2">
    <source>
        <dbReference type="PROSITE" id="PS50846"/>
    </source>
</evidence>
<dbReference type="PROSITE" id="PS50846">
    <property type="entry name" value="HMA_2"/>
    <property type="match status" value="1"/>
</dbReference>
<evidence type="ECO:0000313" key="3">
    <source>
        <dbReference type="EMBL" id="MBN7772491.1"/>
    </source>
</evidence>